<evidence type="ECO:0000256" key="1">
    <source>
        <dbReference type="SAM" id="SignalP"/>
    </source>
</evidence>
<dbReference type="AlphaFoldDB" id="A0A8T0I2W5"/>
<evidence type="ECO:0000313" key="3">
    <source>
        <dbReference type="Proteomes" id="UP000822688"/>
    </source>
</evidence>
<reference evidence="2" key="1">
    <citation type="submission" date="2020-06" db="EMBL/GenBank/DDBJ databases">
        <title>WGS assembly of Ceratodon purpureus strain R40.</title>
        <authorList>
            <person name="Carey S.B."/>
            <person name="Jenkins J."/>
            <person name="Shu S."/>
            <person name="Lovell J.T."/>
            <person name="Sreedasyam A."/>
            <person name="Maumus F."/>
            <person name="Tiley G.P."/>
            <person name="Fernandez-Pozo N."/>
            <person name="Barry K."/>
            <person name="Chen C."/>
            <person name="Wang M."/>
            <person name="Lipzen A."/>
            <person name="Daum C."/>
            <person name="Saski C.A."/>
            <person name="Payton A.C."/>
            <person name="Mcbreen J.C."/>
            <person name="Conrad R.E."/>
            <person name="Kollar L.M."/>
            <person name="Olsson S."/>
            <person name="Huttunen S."/>
            <person name="Landis J.B."/>
            <person name="Wickett N.J."/>
            <person name="Johnson M.G."/>
            <person name="Rensing S.A."/>
            <person name="Grimwood J."/>
            <person name="Schmutz J."/>
            <person name="Mcdaniel S.F."/>
        </authorList>
    </citation>
    <scope>NUCLEOTIDE SEQUENCE</scope>
    <source>
        <strain evidence="2">R40</strain>
    </source>
</reference>
<proteinExistence type="predicted"/>
<evidence type="ECO:0000313" key="2">
    <source>
        <dbReference type="EMBL" id="KAG0577794.1"/>
    </source>
</evidence>
<keyword evidence="3" id="KW-1185">Reference proteome</keyword>
<keyword evidence="1" id="KW-0732">Signal</keyword>
<feature type="chain" id="PRO_5035781300" evidence="1">
    <location>
        <begin position="25"/>
        <end position="75"/>
    </location>
</feature>
<dbReference type="Proteomes" id="UP000822688">
    <property type="component" value="Chromosome 5"/>
</dbReference>
<name>A0A8T0I2W5_CERPU</name>
<protein>
    <submittedName>
        <fullName evidence="2">Uncharacterized protein</fullName>
    </submittedName>
</protein>
<gene>
    <name evidence="2" type="ORF">KC19_5G182400</name>
</gene>
<sequence>MLEVIPGLLEVTVLSLWCLQSWNGEGEAPPEDDASAEFLRKGNSDFRNARFKEAIMCNTEALQGSSVDNALLYSN</sequence>
<dbReference type="EMBL" id="CM026425">
    <property type="protein sequence ID" value="KAG0577794.1"/>
    <property type="molecule type" value="Genomic_DNA"/>
</dbReference>
<organism evidence="2 3">
    <name type="scientific">Ceratodon purpureus</name>
    <name type="common">Fire moss</name>
    <name type="synonym">Dicranum purpureum</name>
    <dbReference type="NCBI Taxonomy" id="3225"/>
    <lineage>
        <taxon>Eukaryota</taxon>
        <taxon>Viridiplantae</taxon>
        <taxon>Streptophyta</taxon>
        <taxon>Embryophyta</taxon>
        <taxon>Bryophyta</taxon>
        <taxon>Bryophytina</taxon>
        <taxon>Bryopsida</taxon>
        <taxon>Dicranidae</taxon>
        <taxon>Pseudoditrichales</taxon>
        <taxon>Ditrichaceae</taxon>
        <taxon>Ceratodon</taxon>
    </lineage>
</organism>
<comment type="caution">
    <text evidence="2">The sequence shown here is derived from an EMBL/GenBank/DDBJ whole genome shotgun (WGS) entry which is preliminary data.</text>
</comment>
<feature type="signal peptide" evidence="1">
    <location>
        <begin position="1"/>
        <end position="24"/>
    </location>
</feature>
<accession>A0A8T0I2W5</accession>